<gene>
    <name evidence="2" type="ORF">ACFQND_08560</name>
</gene>
<dbReference type="CDD" id="cd07359">
    <property type="entry name" value="PCA_45_Doxase_B_like"/>
    <property type="match status" value="1"/>
</dbReference>
<proteinExistence type="predicted"/>
<name>A0ABW1TVF3_9BURK</name>
<dbReference type="Proteomes" id="UP001596270">
    <property type="component" value="Unassembled WGS sequence"/>
</dbReference>
<dbReference type="InterPro" id="IPR004183">
    <property type="entry name" value="Xdiol_dOase_suB"/>
</dbReference>
<evidence type="ECO:0000313" key="2">
    <source>
        <dbReference type="EMBL" id="MFC6281277.1"/>
    </source>
</evidence>
<reference evidence="3" key="1">
    <citation type="journal article" date="2019" name="Int. J. Syst. Evol. Microbiol.">
        <title>The Global Catalogue of Microorganisms (GCM) 10K type strain sequencing project: providing services to taxonomists for standard genome sequencing and annotation.</title>
        <authorList>
            <consortium name="The Broad Institute Genomics Platform"/>
            <consortium name="The Broad Institute Genome Sequencing Center for Infectious Disease"/>
            <person name="Wu L."/>
            <person name="Ma J."/>
        </authorList>
    </citation>
    <scope>NUCLEOTIDE SEQUENCE [LARGE SCALE GENOMIC DNA]</scope>
    <source>
        <strain evidence="3">CCUG 39402</strain>
    </source>
</reference>
<protein>
    <submittedName>
        <fullName evidence="2">Extradiol ring-cleavage dioxygenase</fullName>
    </submittedName>
</protein>
<keyword evidence="2" id="KW-0223">Dioxygenase</keyword>
<dbReference type="EMBL" id="JBHSRS010000018">
    <property type="protein sequence ID" value="MFC6281277.1"/>
    <property type="molecule type" value="Genomic_DNA"/>
</dbReference>
<dbReference type="SUPFAM" id="SSF53213">
    <property type="entry name" value="LigB-like"/>
    <property type="match status" value="1"/>
</dbReference>
<comment type="caution">
    <text evidence="2">The sequence shown here is derived from an EMBL/GenBank/DDBJ whole genome shotgun (WGS) entry which is preliminary data.</text>
</comment>
<keyword evidence="2" id="KW-0560">Oxidoreductase</keyword>
<sequence length="285" mass="31115">MSLVFAGVCSHGPGITARRESADPEQLERLERAYQDMREAMLATRPDILVVVGAEHFANFFMNNMPSFAVGMADRYEGPIENPQWLGIPRRHVPGNSSLSMKLIEGMIQTVDLAVCEEWKLDHGIMVPLHHLAPHNDLPIIPININCQGPPLAPLHRAYALGEAIRRAADAMSARVAIVGTGGISHWPCTPDSGRINEPWDRDFLARWTRNDRDAMCAYSDEETQRDGGQGGYEIRTYIAVAGACAGSTGEILCYEPIPIFSCGCSIGIMATGEKLVEKGGSVTQ</sequence>
<feature type="domain" description="Extradiol ring-cleavage dioxygenase class III enzyme subunit B" evidence="1">
    <location>
        <begin position="9"/>
        <end position="252"/>
    </location>
</feature>
<dbReference type="Pfam" id="PF02900">
    <property type="entry name" value="LigB"/>
    <property type="match status" value="1"/>
</dbReference>
<dbReference type="RefSeq" id="WP_371436788.1">
    <property type="nucleotide sequence ID" value="NZ_JBHSRS010000018.1"/>
</dbReference>
<evidence type="ECO:0000313" key="3">
    <source>
        <dbReference type="Proteomes" id="UP001596270"/>
    </source>
</evidence>
<organism evidence="2 3">
    <name type="scientific">Polaromonas aquatica</name>
    <dbReference type="NCBI Taxonomy" id="332657"/>
    <lineage>
        <taxon>Bacteria</taxon>
        <taxon>Pseudomonadati</taxon>
        <taxon>Pseudomonadota</taxon>
        <taxon>Betaproteobacteria</taxon>
        <taxon>Burkholderiales</taxon>
        <taxon>Comamonadaceae</taxon>
        <taxon>Polaromonas</taxon>
    </lineage>
</organism>
<accession>A0ABW1TVF3</accession>
<evidence type="ECO:0000259" key="1">
    <source>
        <dbReference type="Pfam" id="PF02900"/>
    </source>
</evidence>
<dbReference type="Gene3D" id="3.40.830.10">
    <property type="entry name" value="LigB-like"/>
    <property type="match status" value="1"/>
</dbReference>
<dbReference type="GO" id="GO:0051213">
    <property type="term" value="F:dioxygenase activity"/>
    <property type="evidence" value="ECO:0007669"/>
    <property type="project" value="UniProtKB-KW"/>
</dbReference>
<keyword evidence="3" id="KW-1185">Reference proteome</keyword>